<feature type="region of interest" description="Disordered" evidence="8">
    <location>
        <begin position="1073"/>
        <end position="1095"/>
    </location>
</feature>
<keyword evidence="2" id="KW-0800">Toxin</keyword>
<dbReference type="Pfam" id="PF18322">
    <property type="entry name" value="CLIP_1"/>
    <property type="match status" value="1"/>
</dbReference>
<evidence type="ECO:0000256" key="2">
    <source>
        <dbReference type="ARBA" id="ARBA00022656"/>
    </source>
</evidence>
<evidence type="ECO:0000313" key="12">
    <source>
        <dbReference type="RefSeq" id="XP_028034982.1"/>
    </source>
</evidence>
<evidence type="ECO:0000256" key="5">
    <source>
        <dbReference type="ARBA" id="ARBA00024195"/>
    </source>
</evidence>
<evidence type="ECO:0000256" key="4">
    <source>
        <dbReference type="ARBA" id="ARBA00023240"/>
    </source>
</evidence>
<reference evidence="12" key="1">
    <citation type="submission" date="2025-08" db="UniProtKB">
        <authorList>
            <consortium name="RefSeq"/>
        </authorList>
    </citation>
    <scope>IDENTIFICATION</scope>
    <source>
        <tissue evidence="12">Silk gland</tissue>
    </source>
</reference>
<feature type="compositionally biased region" description="Gly residues" evidence="8">
    <location>
        <begin position="803"/>
        <end position="817"/>
    </location>
</feature>
<dbReference type="SUPFAM" id="SSF50494">
    <property type="entry name" value="Trypsin-like serine proteases"/>
    <property type="match status" value="1"/>
</dbReference>
<dbReference type="FunFam" id="2.40.10.10:FF:000068">
    <property type="entry name" value="transmembrane protease serine 2"/>
    <property type="match status" value="1"/>
</dbReference>
<proteinExistence type="inferred from homology"/>
<dbReference type="InterPro" id="IPR001254">
    <property type="entry name" value="Trypsin_dom"/>
</dbReference>
<dbReference type="PANTHER" id="PTHR24256">
    <property type="entry name" value="TRYPTASE-RELATED"/>
    <property type="match status" value="1"/>
</dbReference>
<feature type="domain" description="Peptidase S1" evidence="10">
    <location>
        <begin position="1324"/>
        <end position="1590"/>
    </location>
</feature>
<dbReference type="InterPro" id="IPR051487">
    <property type="entry name" value="Ser/Thr_Proteases_Immune/Dev"/>
</dbReference>
<dbReference type="GeneID" id="114246586"/>
<feature type="region of interest" description="Disordered" evidence="8">
    <location>
        <begin position="1177"/>
        <end position="1205"/>
    </location>
</feature>
<dbReference type="OrthoDB" id="10064156at2759"/>
<dbReference type="GO" id="GO:0004252">
    <property type="term" value="F:serine-type endopeptidase activity"/>
    <property type="evidence" value="ECO:0007669"/>
    <property type="project" value="InterPro"/>
</dbReference>
<feature type="compositionally biased region" description="Polar residues" evidence="8">
    <location>
        <begin position="765"/>
        <end position="777"/>
    </location>
</feature>
<dbReference type="InterPro" id="IPR041515">
    <property type="entry name" value="PPAF-2-like_Clip"/>
</dbReference>
<protein>
    <submittedName>
        <fullName evidence="12">Uncharacterized protein LOC114246586 isoform X1</fullName>
    </submittedName>
</protein>
<dbReference type="InterPro" id="IPR043504">
    <property type="entry name" value="Peptidase_S1_PA_chymotrypsin"/>
</dbReference>
<dbReference type="KEGG" id="bman:114246586"/>
<comment type="function">
    <text evidence="6">Fibrinolytic activity; shows preferential cleavage of Arg-Gly bonds in all three fibrinogen chains. Contact with the caterpillars causes severe bleeding, due the anticoagulant effect of the protein.</text>
</comment>
<feature type="signal peptide" evidence="9">
    <location>
        <begin position="1"/>
        <end position="20"/>
    </location>
</feature>
<evidence type="ECO:0000256" key="3">
    <source>
        <dbReference type="ARBA" id="ARBA00023157"/>
    </source>
</evidence>
<feature type="region of interest" description="Disordered" evidence="8">
    <location>
        <begin position="803"/>
        <end position="945"/>
    </location>
</feature>
<comment type="subcellular location">
    <subcellularLocation>
        <location evidence="1">Secreted</location>
        <location evidence="1">Extracellular space</location>
    </subcellularLocation>
</comment>
<keyword evidence="4" id="KW-1199">Hemostasis impairing toxin</keyword>
<organism evidence="11 12">
    <name type="scientific">Bombyx mandarina</name>
    <name type="common">Wild silk moth</name>
    <name type="synonym">Wild silkworm</name>
    <dbReference type="NCBI Taxonomy" id="7092"/>
    <lineage>
        <taxon>Eukaryota</taxon>
        <taxon>Metazoa</taxon>
        <taxon>Ecdysozoa</taxon>
        <taxon>Arthropoda</taxon>
        <taxon>Hexapoda</taxon>
        <taxon>Insecta</taxon>
        <taxon>Pterygota</taxon>
        <taxon>Neoptera</taxon>
        <taxon>Endopterygota</taxon>
        <taxon>Lepidoptera</taxon>
        <taxon>Glossata</taxon>
        <taxon>Ditrysia</taxon>
        <taxon>Bombycoidea</taxon>
        <taxon>Bombycidae</taxon>
        <taxon>Bombycinae</taxon>
        <taxon>Bombyx</taxon>
    </lineage>
</organism>
<keyword evidence="11" id="KW-1185">Reference proteome</keyword>
<evidence type="ECO:0000256" key="7">
    <source>
        <dbReference type="ARBA" id="ARBA00084094"/>
    </source>
</evidence>
<sequence>MKPLFYIVVTCLILAIKAHPENIEDVKDLPQANEPVLEAEESEPQARIERCTTCTQNLKLSSPTDVLAAIKNLPGEVHTQQSFEGCSTEKGCAGIKLKDGKVVEKFGDVESFKNAAALDKSKEFTFHQAGTFGKLIEGKIPDNGPFWWMNQNSPFKNTGGFEKFSKASSSYTSATGGGIDLAGNPFLNGDFSKLGAGFAGAGAVGQPTNNFQSSAFESSSTYSSSGGLDVSGNPFLNGGVRLGQGGIGGGQGVAGAQGIGGGQIGQGFAQNAFAGSAQNGFGYTGSSPRPFSASTPGSNVNLIQNAQKGGGYEYEQNAQSVDEAFQSTGNVITPDNGGEIQQTCAGQGYVCVPRTQCNNGIVSANGAALLQANTQKQYCNVRSEICCRIEISGLAGAGSIQGSLGVDSASYSGQGTNLFATNQGAANNFGAFDSANRASSFGASNFGSGAAVNRAFDSRGASGISTIGSTLVPPTTAGRFGSTGFGNEVFKATSQSNFIETDSFSAGSDVASSYRPGAIGSGLKPGIPYLPPVDNTNSGSNVVTSTAFPTTFVTTPRPFSTPRPVTPKPTYLPPIIPSTSAPGYLPPVADSSNNRETRLPPNKVYNEGSVILDETRQPTTRPTVFTPGPSPSEIPAGCAAALKCTPIEFCTAEGVISNTSVILSREQDAYRVPLTDCKDLGSGRIGKCCRDPFYTDPWPTNQLGKWVPGVFGGNDGKYVPDSRVSPSTNVRPQVTGRPPTSPSTGSVILNNFRNTPKPISPTPGPNQLSPGYPSSTLAPAFVQKNQFNQGSYGQKGVGQGSVIGVGQNGQGNQGSYGQGSQFTQTSSSRGQGQFPGVGQGQFPGAGQGQFPGAGQGQFPGAGQGQFPGAGQGQFPGVGQGQFPGAGQGQFPGAGQGQFPGAGQGQFPGAGQGQFPGAGQGQFPGAGQGQFPGAGQGKFPGAGQGQFPGAGQTGIQGVDVGVTQGFGQGASQGIGQQAIFGQGNRGQFGQGTQTVFGQGQGVSQKKGFGVSQGAGVGIRNQGAGQGTRVTSDQGQVYDQGVVQTVQQGVVTAAQQGAGQGVKYGQGQGFQQGGGVSVSQGSYGQGESQGAGISASRGSGLAVNKGAGFGVNQGTGQGQSGGFGVSQSTGQGFSQGTGLGVNQGTEEGIIQNGGFGVVRGSGTAITQGGGFAISQETGQESSFRVNQGSAGQGISQSGGFGNGQGAGQGGFGQGGSFGVVQGGGFGVRGQGFGVNRGVGIAVTGGQGEAINQGFGQGVYNGGGFGTGQRLVSGRGQALVQGEGQTVIQGVGTGVRQSQGFTVTQGNGVGVENEYSASTQRVFLKRYSGGGQCGLLNPQKPYGNRNDLEVDFAEIPWQAMVLLQTNRSLLCGGVITRPEVVVTSASCVDGLDAKNVLIKGGEWKLGIDDEPLPFQIVQVKTIIRHPEYKKGSLKYDAAILVLSENLRFAKNIQPICLPAAGETLDAYYNGAGECMVTGWGKIVLQAHLSGSIMHSLNVSLINPGECEAKLSQDYPHLLEQYDQDSCACGQPTNPLNNICKVDIGSALACTTGDSHFVLRGVYSWDSGCQVGNQIAGFYKFDIEWYEWAIGLIESVRFTKYTIGTKLTQSKITSQVSSVKTSQYTAGVKGVNEVGQVKADGLAQGQFAVKDDGFAQGQFAAKDDKFALGQFAAKGDGFAQGQFAAKGDGFAKGQFAAKGDGFAQGQFATKGDGFAQGQFAANTDSKTQGFTGQFNQYGTKFSEVKAGEGISFDTQVKGPISNTFSATYTEKKVYQSEPKIVTYTTKPEIVTFTTKPEYFTYTTKPKIVRYTTKPEIVTFTTKPEYFTYTTKPKIVTYTTKPQLITYETSGSGTNPQYVAPGVSFNPSLTDALHKHDGQCKCLEGKK</sequence>
<gene>
    <name evidence="12" type="primary">LOC114246586</name>
</gene>
<accession>A0A6J2K1W0</accession>
<evidence type="ECO:0000256" key="1">
    <source>
        <dbReference type="ARBA" id="ARBA00004239"/>
    </source>
</evidence>
<dbReference type="GO" id="GO:0090729">
    <property type="term" value="F:toxin activity"/>
    <property type="evidence" value="ECO:0007669"/>
    <property type="project" value="UniProtKB-KW"/>
</dbReference>
<dbReference type="PROSITE" id="PS50240">
    <property type="entry name" value="TRYPSIN_DOM"/>
    <property type="match status" value="1"/>
</dbReference>
<evidence type="ECO:0000256" key="9">
    <source>
        <dbReference type="SAM" id="SignalP"/>
    </source>
</evidence>
<feature type="compositionally biased region" description="Polar residues" evidence="8">
    <location>
        <begin position="742"/>
        <end position="754"/>
    </location>
</feature>
<comment type="similarity">
    <text evidence="5">Belongs to the peptidase S1 family. CLIP subfamily.</text>
</comment>
<dbReference type="Gene3D" id="2.40.10.10">
    <property type="entry name" value="Trypsin-like serine proteases"/>
    <property type="match status" value="2"/>
</dbReference>
<dbReference type="SMART" id="SM00020">
    <property type="entry name" value="Tryp_SPc"/>
    <property type="match status" value="1"/>
</dbReference>
<dbReference type="InterPro" id="IPR009003">
    <property type="entry name" value="Peptidase_S1_PA"/>
</dbReference>
<evidence type="ECO:0000256" key="8">
    <source>
        <dbReference type="SAM" id="MobiDB-lite"/>
    </source>
</evidence>
<evidence type="ECO:0000313" key="11">
    <source>
        <dbReference type="Proteomes" id="UP000504629"/>
    </source>
</evidence>
<dbReference type="InterPro" id="IPR040973">
    <property type="entry name" value="CLIP_SPH_Scar"/>
</dbReference>
<keyword evidence="7" id="KW-1205">Fibrinolytic toxin</keyword>
<name>A0A6J2K1W0_BOMMA</name>
<dbReference type="Pfam" id="PF00089">
    <property type="entry name" value="Trypsin"/>
    <property type="match status" value="1"/>
</dbReference>
<feature type="compositionally biased region" description="Gly residues" evidence="8">
    <location>
        <begin position="1194"/>
        <end position="1205"/>
    </location>
</feature>
<dbReference type="GO" id="GO:0005576">
    <property type="term" value="C:extracellular region"/>
    <property type="evidence" value="ECO:0007669"/>
    <property type="project" value="UniProtKB-SubCell"/>
</dbReference>
<dbReference type="GO" id="GO:0006508">
    <property type="term" value="P:proteolysis"/>
    <property type="evidence" value="ECO:0007669"/>
    <property type="project" value="InterPro"/>
</dbReference>
<dbReference type="Pfam" id="PF18399">
    <property type="entry name" value="CLIP_SPH_Scar"/>
    <property type="match status" value="1"/>
</dbReference>
<feature type="compositionally biased region" description="Gly residues" evidence="8">
    <location>
        <begin position="833"/>
        <end position="945"/>
    </location>
</feature>
<keyword evidence="9" id="KW-0732">Signal</keyword>
<dbReference type="Proteomes" id="UP000504629">
    <property type="component" value="Unplaced"/>
</dbReference>
<feature type="compositionally biased region" description="Low complexity" evidence="8">
    <location>
        <begin position="818"/>
        <end position="832"/>
    </location>
</feature>
<keyword evidence="3" id="KW-1015">Disulfide bond</keyword>
<dbReference type="RefSeq" id="XP_028034982.1">
    <property type="nucleotide sequence ID" value="XM_028179181.1"/>
</dbReference>
<feature type="region of interest" description="Disordered" evidence="8">
    <location>
        <begin position="723"/>
        <end position="777"/>
    </location>
</feature>
<evidence type="ECO:0000256" key="6">
    <source>
        <dbReference type="ARBA" id="ARBA00055534"/>
    </source>
</evidence>
<evidence type="ECO:0000259" key="10">
    <source>
        <dbReference type="PROSITE" id="PS50240"/>
    </source>
</evidence>
<feature type="chain" id="PRO_5026998228" evidence="9">
    <location>
        <begin position="21"/>
        <end position="1882"/>
    </location>
</feature>